<evidence type="ECO:0000313" key="3">
    <source>
        <dbReference type="Proteomes" id="UP001597548"/>
    </source>
</evidence>
<dbReference type="Pfam" id="PF11751">
    <property type="entry name" value="PorP_SprF"/>
    <property type="match status" value="1"/>
</dbReference>
<dbReference type="InterPro" id="IPR019861">
    <property type="entry name" value="PorP/SprF_Bacteroidetes"/>
</dbReference>
<keyword evidence="3" id="KW-1185">Reference proteome</keyword>
<evidence type="ECO:0000313" key="2">
    <source>
        <dbReference type="EMBL" id="MFD2914204.1"/>
    </source>
</evidence>
<proteinExistence type="predicted"/>
<accession>A0ABW5ZMM1</accession>
<name>A0ABW5ZMM1_9FLAO</name>
<keyword evidence="1" id="KW-0175">Coiled coil</keyword>
<feature type="coiled-coil region" evidence="1">
    <location>
        <begin position="412"/>
        <end position="592"/>
    </location>
</feature>
<dbReference type="RefSeq" id="WP_194507292.1">
    <property type="nucleotide sequence ID" value="NZ_JADILU010000002.1"/>
</dbReference>
<organism evidence="2 3">
    <name type="scientific">Psychroserpens luteus</name>
    <dbReference type="NCBI Taxonomy" id="1434066"/>
    <lineage>
        <taxon>Bacteria</taxon>
        <taxon>Pseudomonadati</taxon>
        <taxon>Bacteroidota</taxon>
        <taxon>Flavobacteriia</taxon>
        <taxon>Flavobacteriales</taxon>
        <taxon>Flavobacteriaceae</taxon>
        <taxon>Psychroserpens</taxon>
    </lineage>
</organism>
<comment type="caution">
    <text evidence="2">The sequence shown here is derived from an EMBL/GenBank/DDBJ whole genome shotgun (WGS) entry which is preliminary data.</text>
</comment>
<protein>
    <submittedName>
        <fullName evidence="2">PorP/SprF family type IX secretion system membrane protein</fullName>
    </submittedName>
</protein>
<evidence type="ECO:0000256" key="1">
    <source>
        <dbReference type="SAM" id="Coils"/>
    </source>
</evidence>
<feature type="coiled-coil region" evidence="1">
    <location>
        <begin position="645"/>
        <end position="798"/>
    </location>
</feature>
<dbReference type="Proteomes" id="UP001597548">
    <property type="component" value="Unassembled WGS sequence"/>
</dbReference>
<dbReference type="EMBL" id="JBHUOS010000001">
    <property type="protein sequence ID" value="MFD2914204.1"/>
    <property type="molecule type" value="Genomic_DNA"/>
</dbReference>
<gene>
    <name evidence="2" type="ORF">ACFS29_01015</name>
</gene>
<dbReference type="NCBIfam" id="TIGR03519">
    <property type="entry name" value="T9SS_PorP_fam"/>
    <property type="match status" value="1"/>
</dbReference>
<sequence length="909" mass="101279">MKTRLFVLVLCICSIQMFHSQEDDGVVSLNLPVRNSLTFNRYAINPTFSFVREQTKYISIFNKREWVQFENAPLTYLASYSGRFGENIGAGIGVFQQNYGVLTTFGGTLNFAYNAQLARDSNLTFGLNIGAYKSGVNTGNVITNFDDPSLQNVPENLLLTINPGINYGTGFLDFGVSINNLALYNFESSTLIEDNPQQSIQAHFMYTGYMMRSRGFFDESKFTGLIKSEFQKEETILSAIAMLTVPKGIWAQAGYNTRYGISGGIGINITSQIALEYNYEKAIGDLSTFGNSHDFTLAYRFKSNDRYDYSSGDEVGGLLISDDKKKPKIAKVTKPKKEVVTNVPSEKDTAAQLAAEEKAKADKEAETTLLAEQEAKEVAETQADAQAKLIAEQKAKAQADAQAKLVAEQKAKAQADAQAKLLAEQKAKEQADAQAKLLAEQKAKEEADAQAKLVAEQNAKEQADAQAKLVAEQKAKEQADAQAKLLAEQKAKEQADAQAKLLAEQNAKAQADAQAKSLAEQKVKEQTDAQAKLLAEQKAKEEADAQAKLVAEQNAKEEADAQAILLAEQKAKEQADAQAKLLAEQKAKEQADAQAKLVAEQNAEEEIDTQAKEELISNAQDDISKAMYEISQDAEESKMAQSKLLQDFDAIIEIKNEDLKDLKEENDLSDKGITVGPKPFKSITEENKKLEAIKSQLDDVINNRNEKIKELKALYNDKFEADTITNDEVYIYYQKALKRLESEQLKATQAKSNLEARLAEIKVATEFERRRRIKKAAFDNEEERYSQDRATLQNIKQKTTLTNTPITAEDFDFGEEQSGNIQILENVQNVDNGYYLVLAVHSDISKRNDFVTKVIASGRSDVDFFYDINTSKYYIYYDKYESIEQANQALESKGNRPYNQKLSLVKIEN</sequence>
<reference evidence="3" key="1">
    <citation type="journal article" date="2019" name="Int. J. Syst. Evol. Microbiol.">
        <title>The Global Catalogue of Microorganisms (GCM) 10K type strain sequencing project: providing services to taxonomists for standard genome sequencing and annotation.</title>
        <authorList>
            <consortium name="The Broad Institute Genomics Platform"/>
            <consortium name="The Broad Institute Genome Sequencing Center for Infectious Disease"/>
            <person name="Wu L."/>
            <person name="Ma J."/>
        </authorList>
    </citation>
    <scope>NUCLEOTIDE SEQUENCE [LARGE SCALE GENOMIC DNA]</scope>
    <source>
        <strain evidence="3">KCTC 32514</strain>
    </source>
</reference>